<gene>
    <name evidence="1" type="ORF">C0Q70_01764</name>
</gene>
<keyword evidence="2" id="KW-1185">Reference proteome</keyword>
<name>A0A2T7Q0D1_POMCA</name>
<dbReference type="EMBL" id="PZQS01000001">
    <property type="protein sequence ID" value="PVD39136.1"/>
    <property type="molecule type" value="Genomic_DNA"/>
</dbReference>
<dbReference type="Proteomes" id="UP000245119">
    <property type="component" value="Linkage Group LG1"/>
</dbReference>
<sequence length="109" mass="12160">MLKGVLGNGLHSVIPHHQTPEGLHCRLLHLPTGLSVPSFMLFHRDLKNYAIDTYGGKKEPTMSPWERGISHNKLRASMPLVDAPMSSKGREILNHTFIILTLSKPEAEN</sequence>
<protein>
    <submittedName>
        <fullName evidence="1">Uncharacterized protein</fullName>
    </submittedName>
</protein>
<comment type="caution">
    <text evidence="1">The sequence shown here is derived from an EMBL/GenBank/DDBJ whole genome shotgun (WGS) entry which is preliminary data.</text>
</comment>
<proteinExistence type="predicted"/>
<evidence type="ECO:0000313" key="1">
    <source>
        <dbReference type="EMBL" id="PVD39136.1"/>
    </source>
</evidence>
<dbReference type="AlphaFoldDB" id="A0A2T7Q0D1"/>
<accession>A0A2T7Q0D1</accession>
<organism evidence="1 2">
    <name type="scientific">Pomacea canaliculata</name>
    <name type="common">Golden apple snail</name>
    <dbReference type="NCBI Taxonomy" id="400727"/>
    <lineage>
        <taxon>Eukaryota</taxon>
        <taxon>Metazoa</taxon>
        <taxon>Spiralia</taxon>
        <taxon>Lophotrochozoa</taxon>
        <taxon>Mollusca</taxon>
        <taxon>Gastropoda</taxon>
        <taxon>Caenogastropoda</taxon>
        <taxon>Architaenioglossa</taxon>
        <taxon>Ampullarioidea</taxon>
        <taxon>Ampullariidae</taxon>
        <taxon>Pomacea</taxon>
    </lineage>
</organism>
<reference evidence="1 2" key="1">
    <citation type="submission" date="2018-04" db="EMBL/GenBank/DDBJ databases">
        <title>The genome of golden apple snail Pomacea canaliculata provides insight into stress tolerance and invasive adaptation.</title>
        <authorList>
            <person name="Liu C."/>
            <person name="Liu B."/>
            <person name="Ren Y."/>
            <person name="Zhang Y."/>
            <person name="Wang H."/>
            <person name="Li S."/>
            <person name="Jiang F."/>
            <person name="Yin L."/>
            <person name="Zhang G."/>
            <person name="Qian W."/>
            <person name="Fan W."/>
        </authorList>
    </citation>
    <scope>NUCLEOTIDE SEQUENCE [LARGE SCALE GENOMIC DNA]</scope>
    <source>
        <strain evidence="1">SZHN2017</strain>
        <tissue evidence="1">Muscle</tissue>
    </source>
</reference>
<evidence type="ECO:0000313" key="2">
    <source>
        <dbReference type="Proteomes" id="UP000245119"/>
    </source>
</evidence>